<feature type="transmembrane region" description="Helical" evidence="1">
    <location>
        <begin position="217"/>
        <end position="235"/>
    </location>
</feature>
<keyword evidence="1" id="KW-0812">Transmembrane</keyword>
<evidence type="ECO:0000313" key="3">
    <source>
        <dbReference type="Proteomes" id="UP001569151"/>
    </source>
</evidence>
<dbReference type="EMBL" id="JBGOOS010000051">
    <property type="protein sequence ID" value="MEZ8211346.1"/>
    <property type="molecule type" value="Genomic_DNA"/>
</dbReference>
<sequence>MSGKLYDSKLKSCLFGTVIILFPWFIVSSIRVFGPVSHVDVSLDLIAYLMFFVSTTYLSFLVGFFIRNDSIKTNYGYSVYSSRGLIFQIRTMFFLLILVYVFIAYFDFFIVKHATLGGIVEQRESEHLTGPRNSVLGMFNVFLSGIPPLFMSILMFVPYRSRKMKLASMILVFLGFAAMFLSGGRNAFFISLLYCLFVKFAFFNKHSNVSKNRIRRMLILLVVFLGIVYSLNMFLERFEVQGFDVNTMLDYLEREYDISIYRMEFISLDYQPIYSVLVYLSFYVTHAFTYLDDYFQLSYSPYLLGGYNFYIVVRIIDFVTGSSLFQTGSESILQSGVYLTFPGTLYLDFGYFGGLIAGSVIGLFFGYLTNRLGNGTISHKLWFTFITVIMIFSPIYSVIGMANGWSLFVLITCTTFLSIRVRKRD</sequence>
<gene>
    <name evidence="2" type="ORF">ACED39_21500</name>
</gene>
<organism evidence="2 3">
    <name type="scientific">Vibrio bivalvicida</name>
    <dbReference type="NCBI Taxonomy" id="1276888"/>
    <lineage>
        <taxon>Bacteria</taxon>
        <taxon>Pseudomonadati</taxon>
        <taxon>Pseudomonadota</taxon>
        <taxon>Gammaproteobacteria</taxon>
        <taxon>Vibrionales</taxon>
        <taxon>Vibrionaceae</taxon>
        <taxon>Vibrio</taxon>
        <taxon>Vibrio oreintalis group</taxon>
    </lineage>
</organism>
<feature type="transmembrane region" description="Helical" evidence="1">
    <location>
        <begin position="164"/>
        <end position="181"/>
    </location>
</feature>
<feature type="transmembrane region" description="Helical" evidence="1">
    <location>
        <begin position="87"/>
        <end position="106"/>
    </location>
</feature>
<evidence type="ECO:0000313" key="2">
    <source>
        <dbReference type="EMBL" id="MEZ8211346.1"/>
    </source>
</evidence>
<name>A0ABV4MP37_9VIBR</name>
<feature type="transmembrane region" description="Helical" evidence="1">
    <location>
        <begin position="345"/>
        <end position="369"/>
    </location>
</feature>
<dbReference type="Proteomes" id="UP001569151">
    <property type="component" value="Unassembled WGS sequence"/>
</dbReference>
<dbReference type="RefSeq" id="WP_371720314.1">
    <property type="nucleotide sequence ID" value="NZ_JBGOOF010000049.1"/>
</dbReference>
<evidence type="ECO:0000256" key="1">
    <source>
        <dbReference type="SAM" id="Phobius"/>
    </source>
</evidence>
<feature type="transmembrane region" description="Helical" evidence="1">
    <location>
        <begin position="405"/>
        <end position="421"/>
    </location>
</feature>
<feature type="transmembrane region" description="Helical" evidence="1">
    <location>
        <begin position="135"/>
        <end position="157"/>
    </location>
</feature>
<feature type="transmembrane region" description="Helical" evidence="1">
    <location>
        <begin position="187"/>
        <end position="205"/>
    </location>
</feature>
<keyword evidence="3" id="KW-1185">Reference proteome</keyword>
<feature type="transmembrane region" description="Helical" evidence="1">
    <location>
        <begin position="45"/>
        <end position="66"/>
    </location>
</feature>
<feature type="transmembrane region" description="Helical" evidence="1">
    <location>
        <begin position="273"/>
        <end position="291"/>
    </location>
</feature>
<comment type="caution">
    <text evidence="2">The sequence shown here is derived from an EMBL/GenBank/DDBJ whole genome shotgun (WGS) entry which is preliminary data.</text>
</comment>
<proteinExistence type="predicted"/>
<feature type="transmembrane region" description="Helical" evidence="1">
    <location>
        <begin position="381"/>
        <end position="399"/>
    </location>
</feature>
<keyword evidence="1" id="KW-0472">Membrane</keyword>
<feature type="transmembrane region" description="Helical" evidence="1">
    <location>
        <begin position="12"/>
        <end position="33"/>
    </location>
</feature>
<reference evidence="2 3" key="1">
    <citation type="submission" date="2024-06" db="EMBL/GenBank/DDBJ databases">
        <authorList>
            <person name="Steensen K."/>
            <person name="Seneca J."/>
            <person name="Bartlau N."/>
            <person name="Yu A.X."/>
            <person name="Polz M.F."/>
        </authorList>
    </citation>
    <scope>NUCLEOTIDE SEQUENCE [LARGE SCALE GENOMIC DNA]</scope>
    <source>
        <strain evidence="2 3">1F146</strain>
    </source>
</reference>
<accession>A0ABV4MP37</accession>
<protein>
    <submittedName>
        <fullName evidence="2">O-antigen polymerase</fullName>
    </submittedName>
</protein>
<feature type="transmembrane region" description="Helical" evidence="1">
    <location>
        <begin position="303"/>
        <end position="325"/>
    </location>
</feature>
<keyword evidence="1" id="KW-1133">Transmembrane helix</keyword>